<evidence type="ECO:0000259" key="3">
    <source>
        <dbReference type="Pfam" id="PF16470"/>
    </source>
</evidence>
<dbReference type="Gene3D" id="3.30.70.850">
    <property type="entry name" value="Peptidase S8, pro-domain"/>
    <property type="match status" value="1"/>
</dbReference>
<evidence type="ECO:0000256" key="1">
    <source>
        <dbReference type="SAM" id="MobiDB-lite"/>
    </source>
</evidence>
<evidence type="ECO:0000313" key="5">
    <source>
        <dbReference type="Proteomes" id="UP000710432"/>
    </source>
</evidence>
<dbReference type="FunFam" id="3.30.70.850:FF:000003">
    <property type="entry name" value="neuroendocrine convertase 2 isoform X1"/>
    <property type="match status" value="1"/>
</dbReference>
<name>A0A8J6GPL5_MICOH</name>
<feature type="domain" description="Peptidase S8 pro-domain" evidence="3">
    <location>
        <begin position="32"/>
        <end position="93"/>
    </location>
</feature>
<sequence>MEGGCGSQWKAAGLLFCVMVFASAERPVFTNHFLVELHKDGEEEARQVAADHGFGVRKLPFAEGLYHFYHNGLAKAKRRRSLHHKQQLERDPRLLTSPCQSPPELTVNSGEKPESVANDLDHILSPDAEAVRFKRSSSWFRLPSGSQIHFLDTVSRVQQVFISDVFSG</sequence>
<comment type="caution">
    <text evidence="4">The sequence shown here is derived from an EMBL/GenBank/DDBJ whole genome shotgun (WGS) entry which is preliminary data.</text>
</comment>
<dbReference type="AlphaFoldDB" id="A0A8J6GPL5"/>
<dbReference type="InterPro" id="IPR038466">
    <property type="entry name" value="S8_pro-domain_sf"/>
</dbReference>
<feature type="signal peptide" evidence="2">
    <location>
        <begin position="1"/>
        <end position="24"/>
    </location>
</feature>
<dbReference type="Proteomes" id="UP000710432">
    <property type="component" value="Unassembled WGS sequence"/>
</dbReference>
<dbReference type="InterPro" id="IPR032815">
    <property type="entry name" value="S8_pro-domain"/>
</dbReference>
<protein>
    <submittedName>
        <fullName evidence="4">Neuroendocrine convertase 2</fullName>
    </submittedName>
</protein>
<evidence type="ECO:0000256" key="2">
    <source>
        <dbReference type="SAM" id="SignalP"/>
    </source>
</evidence>
<dbReference type="Pfam" id="PF16470">
    <property type="entry name" value="S8_pro-domain"/>
    <property type="match status" value="1"/>
</dbReference>
<feature type="chain" id="PRO_5035167064" evidence="2">
    <location>
        <begin position="25"/>
        <end position="168"/>
    </location>
</feature>
<accession>A0A8J6GPL5</accession>
<proteinExistence type="predicted"/>
<dbReference type="SUPFAM" id="SSF54897">
    <property type="entry name" value="Protease propeptides/inhibitors"/>
    <property type="match status" value="1"/>
</dbReference>
<evidence type="ECO:0000313" key="4">
    <source>
        <dbReference type="EMBL" id="KAH0514636.1"/>
    </source>
</evidence>
<dbReference type="EMBL" id="JAATJU010021100">
    <property type="protein sequence ID" value="KAH0514636.1"/>
    <property type="molecule type" value="Genomic_DNA"/>
</dbReference>
<reference evidence="4" key="1">
    <citation type="submission" date="2020-03" db="EMBL/GenBank/DDBJ databases">
        <title>Studies in the Genomics of Life Span.</title>
        <authorList>
            <person name="Glass D."/>
        </authorList>
    </citation>
    <scope>NUCLEOTIDE SEQUENCE</scope>
    <source>
        <strain evidence="4">LTLLF</strain>
        <tissue evidence="4">Muscle</tissue>
    </source>
</reference>
<keyword evidence="2" id="KW-0732">Signal</keyword>
<gene>
    <name evidence="4" type="ORF">LTLLF_133160</name>
</gene>
<feature type="region of interest" description="Disordered" evidence="1">
    <location>
        <begin position="79"/>
        <end position="112"/>
    </location>
</feature>
<organism evidence="4 5">
    <name type="scientific">Microtus ochrogaster</name>
    <name type="common">Prairie vole</name>
    <dbReference type="NCBI Taxonomy" id="79684"/>
    <lineage>
        <taxon>Eukaryota</taxon>
        <taxon>Metazoa</taxon>
        <taxon>Chordata</taxon>
        <taxon>Craniata</taxon>
        <taxon>Vertebrata</taxon>
        <taxon>Euteleostomi</taxon>
        <taxon>Mammalia</taxon>
        <taxon>Eutheria</taxon>
        <taxon>Euarchontoglires</taxon>
        <taxon>Glires</taxon>
        <taxon>Rodentia</taxon>
        <taxon>Myomorpha</taxon>
        <taxon>Muroidea</taxon>
        <taxon>Cricetidae</taxon>
        <taxon>Arvicolinae</taxon>
        <taxon>Microtus</taxon>
    </lineage>
</organism>